<dbReference type="Pfam" id="PF00805">
    <property type="entry name" value="Pentapeptide"/>
    <property type="match status" value="1"/>
</dbReference>
<dbReference type="AlphaFoldDB" id="A0A1H4PDJ3"/>
<dbReference type="PANTHER" id="PTHR14136">
    <property type="entry name" value="BTB_POZ DOMAIN-CONTAINING PROTEIN KCTD9"/>
    <property type="match status" value="1"/>
</dbReference>
<dbReference type="Gene3D" id="2.160.20.80">
    <property type="entry name" value="E3 ubiquitin-protein ligase SopA"/>
    <property type="match status" value="1"/>
</dbReference>
<proteinExistence type="predicted"/>
<dbReference type="Proteomes" id="UP000198982">
    <property type="component" value="Unassembled WGS sequence"/>
</dbReference>
<accession>A0A1H4PDJ3</accession>
<feature type="domain" description="CD-NTase associated protein 4-like DNA endonuclease" evidence="1">
    <location>
        <begin position="29"/>
        <end position="117"/>
    </location>
</feature>
<dbReference type="InterPro" id="IPR025382">
    <property type="entry name" value="Cap4-like_endonuclease_dom"/>
</dbReference>
<evidence type="ECO:0000313" key="3">
    <source>
        <dbReference type="Proteomes" id="UP000198982"/>
    </source>
</evidence>
<sequence length="467" mass="52101">MKSQDSLKESVVALGLDPSLSMDIAPEVRRAYAYQSAVGVTLICEAIKRKTYKEFWFEYHDDILGVKYNGRFDVFQVKTRESTKKWVLRDKEIVKAIKKFGRLENSQGSEIDNYFIYSNALPYLPSELTKNSSRQQISLLSLKEAITNSAHVPLESKYLEELSKLSASIGQSTKITTSIIFKLEFIKGRSLEDFREGLATDFFSLPDLQKLSVSKLHNLSSMIFQKVEKASTLDLPGVDIFTSIISKAGVPSRLIENKCVTVSAAKAMLDAELRLDRKKYRLKSGGIVATIIGCTALSGLYFYKPEAEALLEKSVRVVHSARNAPLPPTFPESISAIRAAKLPLDSVNLEGAALRCQDLSKLNLSRMNGQWIRGTGAKFIESQLYMANFTQSELNASSYARVTADSSIFDRSNMLYTDFSDSIVRWASFKNTTLNGSDLSRSDFSQSDLSNADLTFTELKDANPDFS</sequence>
<keyword evidence="3" id="KW-1185">Reference proteome</keyword>
<gene>
    <name evidence="2" type="ORF">SAMN05216178_3268</name>
</gene>
<dbReference type="InterPro" id="IPR051082">
    <property type="entry name" value="Pentapeptide-BTB/POZ_domain"/>
</dbReference>
<dbReference type="InterPro" id="IPR001646">
    <property type="entry name" value="5peptide_repeat"/>
</dbReference>
<dbReference type="EMBL" id="FNTJ01000001">
    <property type="protein sequence ID" value="SEC05441.1"/>
    <property type="molecule type" value="Genomic_DNA"/>
</dbReference>
<organism evidence="2 3">
    <name type="scientific">Pseudomonas saponiphila</name>
    <dbReference type="NCBI Taxonomy" id="556534"/>
    <lineage>
        <taxon>Bacteria</taxon>
        <taxon>Pseudomonadati</taxon>
        <taxon>Pseudomonadota</taxon>
        <taxon>Gammaproteobacteria</taxon>
        <taxon>Pseudomonadales</taxon>
        <taxon>Pseudomonadaceae</taxon>
        <taxon>Pseudomonas</taxon>
    </lineage>
</organism>
<dbReference type="GO" id="GO:0004518">
    <property type="term" value="F:nuclease activity"/>
    <property type="evidence" value="ECO:0007669"/>
    <property type="project" value="InterPro"/>
</dbReference>
<name>A0A1H4PDJ3_9PSED</name>
<dbReference type="Pfam" id="PF14130">
    <property type="entry name" value="Cap4_nuclease"/>
    <property type="match status" value="1"/>
</dbReference>
<evidence type="ECO:0000313" key="2">
    <source>
        <dbReference type="EMBL" id="SEC05441.1"/>
    </source>
</evidence>
<evidence type="ECO:0000259" key="1">
    <source>
        <dbReference type="Pfam" id="PF14130"/>
    </source>
</evidence>
<reference evidence="3" key="1">
    <citation type="submission" date="2016-10" db="EMBL/GenBank/DDBJ databases">
        <authorList>
            <person name="Varghese N."/>
            <person name="Submissions S."/>
        </authorList>
    </citation>
    <scope>NUCLEOTIDE SEQUENCE [LARGE SCALE GENOMIC DNA]</scope>
    <source>
        <strain evidence="3">DSM 9751</strain>
    </source>
</reference>
<dbReference type="RefSeq" id="WP_167365667.1">
    <property type="nucleotide sequence ID" value="NZ_FNTJ01000001.1"/>
</dbReference>
<protein>
    <submittedName>
        <fullName evidence="2">Uncharacterized protein YjbI, contains pentapeptide repeats</fullName>
    </submittedName>
</protein>
<dbReference type="SUPFAM" id="SSF141571">
    <property type="entry name" value="Pentapeptide repeat-like"/>
    <property type="match status" value="1"/>
</dbReference>
<dbReference type="PANTHER" id="PTHR14136:SF17">
    <property type="entry name" value="BTB_POZ DOMAIN-CONTAINING PROTEIN KCTD9"/>
    <property type="match status" value="1"/>
</dbReference>